<dbReference type="Pfam" id="PF03629">
    <property type="entry name" value="SASA"/>
    <property type="match status" value="1"/>
</dbReference>
<feature type="domain" description="Sialate O-acetylesterase" evidence="3">
    <location>
        <begin position="44"/>
        <end position="272"/>
    </location>
</feature>
<dbReference type="Proteomes" id="UP000765802">
    <property type="component" value="Unassembled WGS sequence"/>
</dbReference>
<dbReference type="Gene3D" id="3.40.50.1110">
    <property type="entry name" value="SGNH hydrolase"/>
    <property type="match status" value="1"/>
</dbReference>
<evidence type="ECO:0000313" key="4">
    <source>
        <dbReference type="EMBL" id="MBC6489821.1"/>
    </source>
</evidence>
<feature type="chain" id="PRO_5045675241" description="Sialate O-acetylesterase domain-containing protein" evidence="2">
    <location>
        <begin position="22"/>
        <end position="279"/>
    </location>
</feature>
<dbReference type="EMBL" id="MBUA01000001">
    <property type="protein sequence ID" value="MBC6489821.1"/>
    <property type="molecule type" value="Genomic_DNA"/>
</dbReference>
<dbReference type="PANTHER" id="PTHR31988:SF19">
    <property type="entry name" value="9-O-ACETYL-N-ACETYLNEURAMINIC ACID DEACETYLASE-RELATED"/>
    <property type="match status" value="1"/>
</dbReference>
<name>A0ABR7M4I0_9BACT</name>
<reference evidence="4 5" key="1">
    <citation type="submission" date="2016-07" db="EMBL/GenBank/DDBJ databases">
        <title>Genome analysis of Flavihumibacter stibioxidans YS-17.</title>
        <authorList>
            <person name="Shi K."/>
            <person name="Han Y."/>
            <person name="Wang G."/>
        </authorList>
    </citation>
    <scope>NUCLEOTIDE SEQUENCE [LARGE SCALE GENOMIC DNA]</scope>
    <source>
        <strain evidence="4 5">YS-17</strain>
    </source>
</reference>
<dbReference type="InterPro" id="IPR036514">
    <property type="entry name" value="SGNH_hydro_sf"/>
</dbReference>
<protein>
    <recommendedName>
        <fullName evidence="3">Sialate O-acetylesterase domain-containing protein</fullName>
    </recommendedName>
</protein>
<dbReference type="InterPro" id="IPR005181">
    <property type="entry name" value="SASA"/>
</dbReference>
<evidence type="ECO:0000313" key="5">
    <source>
        <dbReference type="Proteomes" id="UP000765802"/>
    </source>
</evidence>
<dbReference type="RefSeq" id="WP_187255167.1">
    <property type="nucleotide sequence ID" value="NZ_JBHULF010000006.1"/>
</dbReference>
<feature type="signal peptide" evidence="2">
    <location>
        <begin position="1"/>
        <end position="21"/>
    </location>
</feature>
<sequence>MRRIVFLVVFSPLLSLGQDSAARTANFPRQVVQVREFPPKERVWVFIMAGQSNMAGRGLVEPGDTVSHPRILTINKENKLIEAKEPLHFYQPKLTGLDCGMSFARNLIDKIDSNTVILLLPTAVGGSSIKYWLNDSAFNGVRLKSNFMEKADLAKKYGILKGILWHQGESDATAGKIPLYEQNLQELFSFFRGYAGDQSLPVIMGELGSYTVKEEMRQNWSSINEIIRKVSVLNKFNALVETGDLKPREDNIHFDSPSQRILGQRYAETYIKSFLPKNY</sequence>
<evidence type="ECO:0000259" key="3">
    <source>
        <dbReference type="Pfam" id="PF03629"/>
    </source>
</evidence>
<proteinExistence type="predicted"/>
<gene>
    <name evidence="4" type="ORF">BC349_02495</name>
</gene>
<comment type="caution">
    <text evidence="4">The sequence shown here is derived from an EMBL/GenBank/DDBJ whole genome shotgun (WGS) entry which is preliminary data.</text>
</comment>
<accession>A0ABR7M4I0</accession>
<evidence type="ECO:0000256" key="2">
    <source>
        <dbReference type="SAM" id="SignalP"/>
    </source>
</evidence>
<dbReference type="InterPro" id="IPR052940">
    <property type="entry name" value="Carb_Esterase_6"/>
</dbReference>
<dbReference type="SUPFAM" id="SSF52266">
    <property type="entry name" value="SGNH hydrolase"/>
    <property type="match status" value="1"/>
</dbReference>
<keyword evidence="1" id="KW-0378">Hydrolase</keyword>
<evidence type="ECO:0000256" key="1">
    <source>
        <dbReference type="ARBA" id="ARBA00022801"/>
    </source>
</evidence>
<organism evidence="4 5">
    <name type="scientific">Flavihumibacter stibioxidans</name>
    <dbReference type="NCBI Taxonomy" id="1834163"/>
    <lineage>
        <taxon>Bacteria</taxon>
        <taxon>Pseudomonadati</taxon>
        <taxon>Bacteroidota</taxon>
        <taxon>Chitinophagia</taxon>
        <taxon>Chitinophagales</taxon>
        <taxon>Chitinophagaceae</taxon>
        <taxon>Flavihumibacter</taxon>
    </lineage>
</organism>
<dbReference type="PANTHER" id="PTHR31988">
    <property type="entry name" value="ESTERASE, PUTATIVE (DUF303)-RELATED"/>
    <property type="match status" value="1"/>
</dbReference>
<keyword evidence="5" id="KW-1185">Reference proteome</keyword>
<keyword evidence="2" id="KW-0732">Signal</keyword>